<dbReference type="AlphaFoldDB" id="A0A9P7RVI3"/>
<dbReference type="KEGG" id="more:E1B28_011819"/>
<comment type="caution">
    <text evidence="2">The sequence shown here is derived from an EMBL/GenBank/DDBJ whole genome shotgun (WGS) entry which is preliminary data.</text>
</comment>
<dbReference type="EMBL" id="CM032187">
    <property type="protein sequence ID" value="KAG7090218.1"/>
    <property type="molecule type" value="Genomic_DNA"/>
</dbReference>
<evidence type="ECO:0000256" key="1">
    <source>
        <dbReference type="SAM" id="SignalP"/>
    </source>
</evidence>
<evidence type="ECO:0000313" key="2">
    <source>
        <dbReference type="EMBL" id="KAG7090218.1"/>
    </source>
</evidence>
<evidence type="ECO:0000313" key="3">
    <source>
        <dbReference type="Proteomes" id="UP001049176"/>
    </source>
</evidence>
<dbReference type="RefSeq" id="XP_043006688.1">
    <property type="nucleotide sequence ID" value="XM_043156875.1"/>
</dbReference>
<dbReference type="GeneID" id="66080894"/>
<protein>
    <submittedName>
        <fullName evidence="2">Uncharacterized protein</fullName>
    </submittedName>
</protein>
<feature type="chain" id="PRO_5040132154" evidence="1">
    <location>
        <begin position="28"/>
        <end position="68"/>
    </location>
</feature>
<keyword evidence="3" id="KW-1185">Reference proteome</keyword>
<feature type="signal peptide" evidence="1">
    <location>
        <begin position="1"/>
        <end position="27"/>
    </location>
</feature>
<keyword evidence="1" id="KW-0732">Signal</keyword>
<proteinExistence type="predicted"/>
<dbReference type="Proteomes" id="UP001049176">
    <property type="component" value="Chromosome 7"/>
</dbReference>
<name>A0A9P7RVI3_9AGAR</name>
<reference evidence="2" key="1">
    <citation type="journal article" date="2021" name="Genome Biol. Evol.">
        <title>The assembled and annotated genome of the fairy-ring fungus Marasmius oreades.</title>
        <authorList>
            <person name="Hiltunen M."/>
            <person name="Ament-Velasquez S.L."/>
            <person name="Johannesson H."/>
        </authorList>
    </citation>
    <scope>NUCLEOTIDE SEQUENCE</scope>
    <source>
        <strain evidence="2">03SP1</strain>
    </source>
</reference>
<gene>
    <name evidence="2" type="ORF">E1B28_011819</name>
</gene>
<organism evidence="2 3">
    <name type="scientific">Marasmius oreades</name>
    <name type="common">fairy-ring Marasmius</name>
    <dbReference type="NCBI Taxonomy" id="181124"/>
    <lineage>
        <taxon>Eukaryota</taxon>
        <taxon>Fungi</taxon>
        <taxon>Dikarya</taxon>
        <taxon>Basidiomycota</taxon>
        <taxon>Agaricomycotina</taxon>
        <taxon>Agaricomycetes</taxon>
        <taxon>Agaricomycetidae</taxon>
        <taxon>Agaricales</taxon>
        <taxon>Marasmiineae</taxon>
        <taxon>Marasmiaceae</taxon>
        <taxon>Marasmius</taxon>
    </lineage>
</organism>
<accession>A0A9P7RVI3</accession>
<sequence>MHKSSLNFMKGLLLSIIFLSVLSATIAQPPEDECPSSWHLVETPPGPGQWEWVCRLETRESLSSGRQV</sequence>